<dbReference type="SUPFAM" id="SSF56235">
    <property type="entry name" value="N-terminal nucleophile aminohydrolases (Ntn hydrolases)"/>
    <property type="match status" value="1"/>
</dbReference>
<dbReference type="Pfam" id="PF00733">
    <property type="entry name" value="Asn_synthase"/>
    <property type="match status" value="2"/>
</dbReference>
<name>A0A2P9AMU8_9HYPH</name>
<dbReference type="Gene3D" id="3.60.20.10">
    <property type="entry name" value="Glutamine Phosphoribosylpyrophosphate, subunit 1, domain 1"/>
    <property type="match status" value="1"/>
</dbReference>
<keyword evidence="7" id="KW-1185">Reference proteome</keyword>
<evidence type="ECO:0000259" key="4">
    <source>
        <dbReference type="Pfam" id="PF00733"/>
    </source>
</evidence>
<feature type="domain" description="Asparagine synthetase" evidence="4">
    <location>
        <begin position="491"/>
        <end position="614"/>
    </location>
</feature>
<dbReference type="EMBL" id="FUIG01000036">
    <property type="protein sequence ID" value="SJM32464.1"/>
    <property type="molecule type" value="Genomic_DNA"/>
</dbReference>
<evidence type="ECO:0000256" key="2">
    <source>
        <dbReference type="ARBA" id="ARBA00012737"/>
    </source>
</evidence>
<dbReference type="GO" id="GO:0006529">
    <property type="term" value="P:asparagine biosynthetic process"/>
    <property type="evidence" value="ECO:0007669"/>
    <property type="project" value="InterPro"/>
</dbReference>
<dbReference type="InterPro" id="IPR014729">
    <property type="entry name" value="Rossmann-like_a/b/a_fold"/>
</dbReference>
<feature type="domain" description="Glutamine amidotransferase type-2" evidence="5">
    <location>
        <begin position="166"/>
        <end position="231"/>
    </location>
</feature>
<evidence type="ECO:0000313" key="7">
    <source>
        <dbReference type="Proteomes" id="UP000245698"/>
    </source>
</evidence>
<evidence type="ECO:0000259" key="5">
    <source>
        <dbReference type="Pfam" id="PF13537"/>
    </source>
</evidence>
<dbReference type="GO" id="GO:0005829">
    <property type="term" value="C:cytosol"/>
    <property type="evidence" value="ECO:0007669"/>
    <property type="project" value="TreeGrafter"/>
</dbReference>
<dbReference type="Proteomes" id="UP000245698">
    <property type="component" value="Unassembled WGS sequence"/>
</dbReference>
<dbReference type="InterPro" id="IPR001962">
    <property type="entry name" value="Asn_synthase"/>
</dbReference>
<feature type="domain" description="Asparagine synthetase" evidence="4">
    <location>
        <begin position="305"/>
        <end position="451"/>
    </location>
</feature>
<comment type="catalytic activity">
    <reaction evidence="3">
        <text>L-aspartate + L-glutamine + ATP + H2O = L-asparagine + L-glutamate + AMP + diphosphate + H(+)</text>
        <dbReference type="Rhea" id="RHEA:12228"/>
        <dbReference type="ChEBI" id="CHEBI:15377"/>
        <dbReference type="ChEBI" id="CHEBI:15378"/>
        <dbReference type="ChEBI" id="CHEBI:29985"/>
        <dbReference type="ChEBI" id="CHEBI:29991"/>
        <dbReference type="ChEBI" id="CHEBI:30616"/>
        <dbReference type="ChEBI" id="CHEBI:33019"/>
        <dbReference type="ChEBI" id="CHEBI:58048"/>
        <dbReference type="ChEBI" id="CHEBI:58359"/>
        <dbReference type="ChEBI" id="CHEBI:456215"/>
        <dbReference type="EC" id="6.3.5.4"/>
    </reaction>
</comment>
<dbReference type="PANTHER" id="PTHR43284:SF1">
    <property type="entry name" value="ASPARAGINE SYNTHETASE"/>
    <property type="match status" value="1"/>
</dbReference>
<dbReference type="CDD" id="cd01991">
    <property type="entry name" value="Asn_synthase_B_C"/>
    <property type="match status" value="1"/>
</dbReference>
<dbReference type="EC" id="6.3.5.4" evidence="2"/>
<proteinExistence type="predicted"/>
<accession>A0A2P9AMU8</accession>
<reference evidence="7" key="1">
    <citation type="submission" date="2016-12" db="EMBL/GenBank/DDBJ databases">
        <authorList>
            <person name="Brunel B."/>
        </authorList>
    </citation>
    <scope>NUCLEOTIDE SEQUENCE [LARGE SCALE GENOMIC DNA]</scope>
</reference>
<dbReference type="GO" id="GO:0004066">
    <property type="term" value="F:asparagine synthase (glutamine-hydrolyzing) activity"/>
    <property type="evidence" value="ECO:0007669"/>
    <property type="project" value="UniProtKB-EC"/>
</dbReference>
<dbReference type="AlphaFoldDB" id="A0A2P9AMU8"/>
<evidence type="ECO:0000256" key="3">
    <source>
        <dbReference type="ARBA" id="ARBA00048741"/>
    </source>
</evidence>
<dbReference type="InterPro" id="IPR029055">
    <property type="entry name" value="Ntn_hydrolases_N"/>
</dbReference>
<dbReference type="SUPFAM" id="SSF52402">
    <property type="entry name" value="Adenine nucleotide alpha hydrolases-like"/>
    <property type="match status" value="1"/>
</dbReference>
<dbReference type="InterPro" id="IPR017932">
    <property type="entry name" value="GATase_2_dom"/>
</dbReference>
<dbReference type="Gene3D" id="3.40.50.620">
    <property type="entry name" value="HUPs"/>
    <property type="match status" value="1"/>
</dbReference>
<evidence type="ECO:0000256" key="1">
    <source>
        <dbReference type="ARBA" id="ARBA00005187"/>
    </source>
</evidence>
<sequence>MGKWDERDRTDRDRSSHYHSTANMFACQVAGCRLPDPCELFAIVEHYVNVFKRVKRFRHGRRPGLDSRTSIPLRQLFGVLLAFAARRGIIVWGLNAMIAIVGRYEHGEFSVTSEFASRELSEKDKARYDGDHLPNELSQFRRGSVSLLFDEVAYIATKERQRIAFDPDRFVQEYRSRGQDAFDDLDGQFAIALHDAASGRLHIARDTFGTRPLFIAHLPSGIAFSTTYAPLCKLPELHPAFDVAAVRAFIERGWAPAGLTFHRDIRPARAGFVEIFGHELHCLRRLQPQANEYTQPRDPLSSDELLSLLRRAVAESLQRSQGDIGVSLSGGIDSAAIAALLQEADPRRVIRSFTVGYGEEDREIQGGRATASHLGLEHHEIIVGAQDLASLMQQVVRVLGNPGGYDEFPCLFALWRDASRSVQTLFSGNLSDTLFGGMPYHRDLWLRMNDVRDDVSRKDQSGKGPKDLLFENLRQSLTDWDERIGAQTLLASRAELELVMPLSRRSLLDLSLRLPARQKVTECHVKSFFRESISSLLPPEILQRPKGIQQLRYDADMRDTLLELSRRYLTKDRVELHAIVSPDDVQACISESKDNFTKARFQTLWNMLIFEIWTDAFANAPSQSKPI</sequence>
<gene>
    <name evidence="6" type="ORF">BQ8482_290059</name>
</gene>
<protein>
    <recommendedName>
        <fullName evidence="2">asparagine synthase (glutamine-hydrolyzing)</fullName>
        <ecNumber evidence="2">6.3.5.4</ecNumber>
    </recommendedName>
</protein>
<comment type="pathway">
    <text evidence="1">Amino-acid biosynthesis; L-asparagine biosynthesis; L-asparagine from L-aspartate (L-Gln route): step 1/1.</text>
</comment>
<dbReference type="InterPro" id="IPR051786">
    <property type="entry name" value="ASN_synthetase/amidase"/>
</dbReference>
<evidence type="ECO:0000313" key="6">
    <source>
        <dbReference type="EMBL" id="SJM32464.1"/>
    </source>
</evidence>
<organism evidence="6 7">
    <name type="scientific">Mesorhizobium delmotii</name>
    <dbReference type="NCBI Taxonomy" id="1631247"/>
    <lineage>
        <taxon>Bacteria</taxon>
        <taxon>Pseudomonadati</taxon>
        <taxon>Pseudomonadota</taxon>
        <taxon>Alphaproteobacteria</taxon>
        <taxon>Hyphomicrobiales</taxon>
        <taxon>Phyllobacteriaceae</taxon>
        <taxon>Mesorhizobium</taxon>
    </lineage>
</organism>
<dbReference type="PANTHER" id="PTHR43284">
    <property type="entry name" value="ASPARAGINE SYNTHETASE (GLUTAMINE-HYDROLYZING)"/>
    <property type="match status" value="1"/>
</dbReference>
<dbReference type="Pfam" id="PF13537">
    <property type="entry name" value="GATase_7"/>
    <property type="match status" value="1"/>
</dbReference>